<reference evidence="2 3" key="1">
    <citation type="submission" date="2017-03" db="EMBL/GenBank/DDBJ databases">
        <title>Genome analysis of Rhizobial strains effectives or ineffectives for nitrogen fixation isolated from bean seeds.</title>
        <authorList>
            <person name="Peralta H."/>
            <person name="Aguilar-Vera A."/>
            <person name="Mora Y."/>
            <person name="Vargas-Lagunas C."/>
            <person name="Girard L."/>
            <person name="Mora J."/>
        </authorList>
    </citation>
    <scope>NUCLEOTIDE SEQUENCE [LARGE SCALE GENOMIC DNA]</scope>
    <source>
        <strain evidence="2 3">CCGM3</strain>
    </source>
</reference>
<feature type="chain" id="PRO_5016645445" evidence="1">
    <location>
        <begin position="24"/>
        <end position="85"/>
    </location>
</feature>
<dbReference type="AlphaFoldDB" id="A0A370KEJ4"/>
<feature type="signal peptide" evidence="1">
    <location>
        <begin position="1"/>
        <end position="23"/>
    </location>
</feature>
<organism evidence="2 3">
    <name type="scientific">Rhizobium grahamii</name>
    <dbReference type="NCBI Taxonomy" id="1120045"/>
    <lineage>
        <taxon>Bacteria</taxon>
        <taxon>Pseudomonadati</taxon>
        <taxon>Pseudomonadota</taxon>
        <taxon>Alphaproteobacteria</taxon>
        <taxon>Hyphomicrobiales</taxon>
        <taxon>Rhizobiaceae</taxon>
        <taxon>Rhizobium/Agrobacterium group</taxon>
        <taxon>Rhizobium</taxon>
    </lineage>
</organism>
<protein>
    <submittedName>
        <fullName evidence="2">Uncharacterized protein</fullName>
    </submittedName>
</protein>
<accession>A0A370KEJ4</accession>
<gene>
    <name evidence="2" type="ORF">B5K06_32550</name>
</gene>
<name>A0A370KEJ4_9HYPH</name>
<dbReference type="RefSeq" id="WP_114715843.1">
    <property type="nucleotide sequence ID" value="NZ_KZ857269.1"/>
</dbReference>
<dbReference type="Proteomes" id="UP000254939">
    <property type="component" value="Unassembled WGS sequence"/>
</dbReference>
<comment type="caution">
    <text evidence="2">The sequence shown here is derived from an EMBL/GenBank/DDBJ whole genome shotgun (WGS) entry which is preliminary data.</text>
</comment>
<evidence type="ECO:0000313" key="2">
    <source>
        <dbReference type="EMBL" id="RDJ02321.1"/>
    </source>
</evidence>
<keyword evidence="1" id="KW-0732">Signal</keyword>
<proteinExistence type="predicted"/>
<evidence type="ECO:0000256" key="1">
    <source>
        <dbReference type="SAM" id="SignalP"/>
    </source>
</evidence>
<evidence type="ECO:0000313" key="3">
    <source>
        <dbReference type="Proteomes" id="UP000254939"/>
    </source>
</evidence>
<dbReference type="OrthoDB" id="9903902at2"/>
<dbReference type="EMBL" id="NAAC01000048">
    <property type="protein sequence ID" value="RDJ02321.1"/>
    <property type="molecule type" value="Genomic_DNA"/>
</dbReference>
<sequence length="85" mass="8767">MRLVLSSAIIAIIAATGAAPSYAKTDCKKDIAEFDAAAKTTKINKAELAKATKLRDEANKDCVAKGGSASGDADMQQALKLIGAR</sequence>